<evidence type="ECO:0008006" key="4">
    <source>
        <dbReference type="Google" id="ProtNLM"/>
    </source>
</evidence>
<organism evidence="2 3">
    <name type="scientific">Amazonocrinis nigriterrae CENA67</name>
    <dbReference type="NCBI Taxonomy" id="2794033"/>
    <lineage>
        <taxon>Bacteria</taxon>
        <taxon>Bacillati</taxon>
        <taxon>Cyanobacteriota</taxon>
        <taxon>Cyanophyceae</taxon>
        <taxon>Nostocales</taxon>
        <taxon>Nostocaceae</taxon>
        <taxon>Amazonocrinis</taxon>
        <taxon>Amazonocrinis nigriterrae</taxon>
    </lineage>
</organism>
<dbReference type="InterPro" id="IPR001258">
    <property type="entry name" value="NHL_repeat"/>
</dbReference>
<dbReference type="PANTHER" id="PTHR24104">
    <property type="entry name" value="E3 UBIQUITIN-PROTEIN LIGASE NHLRC1-RELATED"/>
    <property type="match status" value="1"/>
</dbReference>
<dbReference type="SUPFAM" id="SSF101898">
    <property type="entry name" value="NHL repeat"/>
    <property type="match status" value="1"/>
</dbReference>
<dbReference type="EMBL" id="JAECZC010000015">
    <property type="protein sequence ID" value="MBH8562728.1"/>
    <property type="molecule type" value="Genomic_DNA"/>
</dbReference>
<keyword evidence="3" id="KW-1185">Reference proteome</keyword>
<gene>
    <name evidence="2" type="ORF">I8748_11145</name>
</gene>
<evidence type="ECO:0000313" key="2">
    <source>
        <dbReference type="EMBL" id="MBH8562728.1"/>
    </source>
</evidence>
<protein>
    <recommendedName>
        <fullName evidence="4">NHL repeat-containing protein</fullName>
    </recommendedName>
</protein>
<sequence length="429" mass="46739">MVITPTPKLPSEVTANLQKLPLSPKGAEVILGNILEPEILAIPLAPSPTTMFGPRGACLFTNGSLWVSDTGHHRLLGWRNLPTRDSQSADWVIGQPDFYHEGQNAKGKLGKATLSVPTGICACEKGLAVADAWNHRILIWKNLPEDSNVPADLVLGQANFTENEPNRGNQAASANTMHWPYGIFYHQGRLFVADTGNRRVLIWHQMPTENGQPADLVLGQPDMISRNENGGSSPTAASMRWCHDITFWGDNLVVTDAGNHRVMIWQGMPTENNAPCAVVLGQKSFDFVEMNQGHYVPSGSSLSMPYGVGVAGDWLIVADTANSRLLGWRKPASILSLQGAVADAIAGQLNFQSKGENRNFGLPKRDSFNWCYGIKICGDTAVIADSGNNRVLLWRFDEKINHKDEAARWGDSAVGGFPDLRRLSSALPT</sequence>
<dbReference type="GO" id="GO:0000209">
    <property type="term" value="P:protein polyubiquitination"/>
    <property type="evidence" value="ECO:0007669"/>
    <property type="project" value="TreeGrafter"/>
</dbReference>
<dbReference type="GO" id="GO:0061630">
    <property type="term" value="F:ubiquitin protein ligase activity"/>
    <property type="evidence" value="ECO:0007669"/>
    <property type="project" value="TreeGrafter"/>
</dbReference>
<dbReference type="PANTHER" id="PTHR24104:SF25">
    <property type="entry name" value="PROTEIN LIN-41"/>
    <property type="match status" value="1"/>
</dbReference>
<proteinExistence type="predicted"/>
<accession>A0A8J7HS49</accession>
<dbReference type="Pfam" id="PF01436">
    <property type="entry name" value="NHL"/>
    <property type="match status" value="1"/>
</dbReference>
<dbReference type="InterPro" id="IPR050952">
    <property type="entry name" value="TRIM-NHL_E3_ligases"/>
</dbReference>
<evidence type="ECO:0000313" key="3">
    <source>
        <dbReference type="Proteomes" id="UP000632766"/>
    </source>
</evidence>
<name>A0A8J7HS49_9NOST</name>
<dbReference type="GO" id="GO:0008270">
    <property type="term" value="F:zinc ion binding"/>
    <property type="evidence" value="ECO:0007669"/>
    <property type="project" value="UniProtKB-KW"/>
</dbReference>
<dbReference type="Proteomes" id="UP000632766">
    <property type="component" value="Unassembled WGS sequence"/>
</dbReference>
<reference evidence="2 3" key="1">
    <citation type="journal article" date="2021" name="Int. J. Syst. Evol. Microbiol.">
        <title>Amazonocrinis nigriterrae gen. nov., sp. nov., Atlanticothrix silvestris gen. nov., sp. nov. and Dendronalium phyllosphericum gen. nov., sp. nov., nostocacean cyanobacteria from Brazilian environments.</title>
        <authorList>
            <person name="Alvarenga D.O."/>
            <person name="Andreote A.P.D."/>
            <person name="Branco L.H.Z."/>
            <person name="Delbaje E."/>
            <person name="Cruz R.B."/>
            <person name="Varani A.M."/>
            <person name="Fiore M.F."/>
        </authorList>
    </citation>
    <scope>NUCLEOTIDE SEQUENCE [LARGE SCALE GENOMIC DNA]</scope>
    <source>
        <strain evidence="2 3">CENA67</strain>
    </source>
</reference>
<dbReference type="GO" id="GO:0043161">
    <property type="term" value="P:proteasome-mediated ubiquitin-dependent protein catabolic process"/>
    <property type="evidence" value="ECO:0007669"/>
    <property type="project" value="TreeGrafter"/>
</dbReference>
<comment type="caution">
    <text evidence="2">The sequence shown here is derived from an EMBL/GenBank/DDBJ whole genome shotgun (WGS) entry which is preliminary data.</text>
</comment>
<dbReference type="InterPro" id="IPR011042">
    <property type="entry name" value="6-blade_b-propeller_TolB-like"/>
</dbReference>
<dbReference type="AlphaFoldDB" id="A0A8J7HS49"/>
<keyword evidence="1" id="KW-0677">Repeat</keyword>
<evidence type="ECO:0000256" key="1">
    <source>
        <dbReference type="ARBA" id="ARBA00022737"/>
    </source>
</evidence>
<dbReference type="Gene3D" id="2.120.10.30">
    <property type="entry name" value="TolB, C-terminal domain"/>
    <property type="match status" value="2"/>
</dbReference>